<name>A0ACC0BTP0_CATRO</name>
<protein>
    <submittedName>
        <fullName evidence="1">Uncharacterized protein</fullName>
    </submittedName>
</protein>
<accession>A0ACC0BTP0</accession>
<reference evidence="2" key="1">
    <citation type="journal article" date="2023" name="Nat. Plants">
        <title>Single-cell RNA sequencing provides a high-resolution roadmap for understanding the multicellular compartmentation of specialized metabolism.</title>
        <authorList>
            <person name="Sun S."/>
            <person name="Shen X."/>
            <person name="Li Y."/>
            <person name="Li Y."/>
            <person name="Wang S."/>
            <person name="Li R."/>
            <person name="Zhang H."/>
            <person name="Shen G."/>
            <person name="Guo B."/>
            <person name="Wei J."/>
            <person name="Xu J."/>
            <person name="St-Pierre B."/>
            <person name="Chen S."/>
            <person name="Sun C."/>
        </authorList>
    </citation>
    <scope>NUCLEOTIDE SEQUENCE [LARGE SCALE GENOMIC DNA]</scope>
</reference>
<organism evidence="1 2">
    <name type="scientific">Catharanthus roseus</name>
    <name type="common">Madagascar periwinkle</name>
    <name type="synonym">Vinca rosea</name>
    <dbReference type="NCBI Taxonomy" id="4058"/>
    <lineage>
        <taxon>Eukaryota</taxon>
        <taxon>Viridiplantae</taxon>
        <taxon>Streptophyta</taxon>
        <taxon>Embryophyta</taxon>
        <taxon>Tracheophyta</taxon>
        <taxon>Spermatophyta</taxon>
        <taxon>Magnoliopsida</taxon>
        <taxon>eudicotyledons</taxon>
        <taxon>Gunneridae</taxon>
        <taxon>Pentapetalae</taxon>
        <taxon>asterids</taxon>
        <taxon>lamiids</taxon>
        <taxon>Gentianales</taxon>
        <taxon>Apocynaceae</taxon>
        <taxon>Rauvolfioideae</taxon>
        <taxon>Vinceae</taxon>
        <taxon>Catharanthinae</taxon>
        <taxon>Catharanthus</taxon>
    </lineage>
</organism>
<dbReference type="Proteomes" id="UP001060085">
    <property type="component" value="Linkage Group LG02"/>
</dbReference>
<evidence type="ECO:0000313" key="2">
    <source>
        <dbReference type="Proteomes" id="UP001060085"/>
    </source>
</evidence>
<keyword evidence="2" id="KW-1185">Reference proteome</keyword>
<evidence type="ECO:0000313" key="1">
    <source>
        <dbReference type="EMBL" id="KAI5675942.1"/>
    </source>
</evidence>
<proteinExistence type="predicted"/>
<gene>
    <name evidence="1" type="ORF">M9H77_06892</name>
</gene>
<dbReference type="EMBL" id="CM044702">
    <property type="protein sequence ID" value="KAI5675942.1"/>
    <property type="molecule type" value="Genomic_DNA"/>
</dbReference>
<sequence length="102" mass="11893">MSQLVAKRPEASFLPINKGLPKVEKSFKRRSRWRQVKSSRQKLFSNDLLQRSSSEFKHFLEVFIVFFILEIEESSSGFVIIIHQQSPFDLTTSYEALKLTPS</sequence>
<comment type="caution">
    <text evidence="1">The sequence shown here is derived from an EMBL/GenBank/DDBJ whole genome shotgun (WGS) entry which is preliminary data.</text>
</comment>